<dbReference type="Gene3D" id="3.40.630.30">
    <property type="match status" value="1"/>
</dbReference>
<evidence type="ECO:0000313" key="2">
    <source>
        <dbReference type="EMBL" id="PRY40111.1"/>
    </source>
</evidence>
<dbReference type="PROSITE" id="PS51186">
    <property type="entry name" value="GNAT"/>
    <property type="match status" value="1"/>
</dbReference>
<sequence>MIELVLERITPADPAAGRAMTEHYAIVETVSGQSVGTIRLRLSDTDDIRLYAGHVGYRVNEAYRGNHYAQQACMLLKARALEHGFSELWITCDPDNWPSRRTCERIGARLVEIIDLPEELDMYQDGERQKCRYLWQLD</sequence>
<dbReference type="Proteomes" id="UP000238375">
    <property type="component" value="Unassembled WGS sequence"/>
</dbReference>
<proteinExistence type="predicted"/>
<protein>
    <submittedName>
        <fullName evidence="2">Acetyltransferase (GNAT) family protein</fullName>
    </submittedName>
</protein>
<dbReference type="PANTHER" id="PTHR39173">
    <property type="entry name" value="ACETYLTRANSFERASE"/>
    <property type="match status" value="1"/>
</dbReference>
<dbReference type="CDD" id="cd04301">
    <property type="entry name" value="NAT_SF"/>
    <property type="match status" value="1"/>
</dbReference>
<dbReference type="InterPro" id="IPR016181">
    <property type="entry name" value="Acyl_CoA_acyltransferase"/>
</dbReference>
<dbReference type="PANTHER" id="PTHR39173:SF1">
    <property type="entry name" value="ACETYLTRANSFERASE"/>
    <property type="match status" value="1"/>
</dbReference>
<dbReference type="Pfam" id="PF13302">
    <property type="entry name" value="Acetyltransf_3"/>
    <property type="match status" value="1"/>
</dbReference>
<accession>A0A2T0T396</accession>
<dbReference type="EMBL" id="PVTE01000007">
    <property type="protein sequence ID" value="PRY40111.1"/>
    <property type="molecule type" value="Genomic_DNA"/>
</dbReference>
<comment type="caution">
    <text evidence="2">The sequence shown here is derived from an EMBL/GenBank/DDBJ whole genome shotgun (WGS) entry which is preliminary data.</text>
</comment>
<keyword evidence="3" id="KW-1185">Reference proteome</keyword>
<organism evidence="2 3">
    <name type="scientific">Spirosoma oryzae</name>
    <dbReference type="NCBI Taxonomy" id="1469603"/>
    <lineage>
        <taxon>Bacteria</taxon>
        <taxon>Pseudomonadati</taxon>
        <taxon>Bacteroidota</taxon>
        <taxon>Cytophagia</taxon>
        <taxon>Cytophagales</taxon>
        <taxon>Cytophagaceae</taxon>
        <taxon>Spirosoma</taxon>
    </lineage>
</organism>
<dbReference type="SUPFAM" id="SSF55729">
    <property type="entry name" value="Acyl-CoA N-acyltransferases (Nat)"/>
    <property type="match status" value="1"/>
</dbReference>
<dbReference type="InterPro" id="IPR000182">
    <property type="entry name" value="GNAT_dom"/>
</dbReference>
<dbReference type="GO" id="GO:0016747">
    <property type="term" value="F:acyltransferase activity, transferring groups other than amino-acyl groups"/>
    <property type="evidence" value="ECO:0007669"/>
    <property type="project" value="InterPro"/>
</dbReference>
<reference evidence="2 3" key="1">
    <citation type="submission" date="2018-03" db="EMBL/GenBank/DDBJ databases">
        <title>Genomic Encyclopedia of Archaeal and Bacterial Type Strains, Phase II (KMG-II): from individual species to whole genera.</title>
        <authorList>
            <person name="Goeker M."/>
        </authorList>
    </citation>
    <scope>NUCLEOTIDE SEQUENCE [LARGE SCALE GENOMIC DNA]</scope>
    <source>
        <strain evidence="2 3">DSM 28354</strain>
    </source>
</reference>
<keyword evidence="2" id="KW-0808">Transferase</keyword>
<dbReference type="RefSeq" id="WP_106137735.1">
    <property type="nucleotide sequence ID" value="NZ_PVTE01000007.1"/>
</dbReference>
<gene>
    <name evidence="2" type="ORF">CLV58_107205</name>
</gene>
<dbReference type="AlphaFoldDB" id="A0A2T0T396"/>
<name>A0A2T0T396_9BACT</name>
<dbReference type="OrthoDB" id="9788916at2"/>
<evidence type="ECO:0000259" key="1">
    <source>
        <dbReference type="PROSITE" id="PS51186"/>
    </source>
</evidence>
<evidence type="ECO:0000313" key="3">
    <source>
        <dbReference type="Proteomes" id="UP000238375"/>
    </source>
</evidence>
<feature type="domain" description="N-acetyltransferase" evidence="1">
    <location>
        <begin position="1"/>
        <end position="127"/>
    </location>
</feature>